<dbReference type="GO" id="GO:0044010">
    <property type="term" value="P:single-species biofilm formation"/>
    <property type="evidence" value="ECO:0007669"/>
    <property type="project" value="TreeGrafter"/>
</dbReference>
<dbReference type="InterPro" id="IPR004375">
    <property type="entry name" value="NanQ/TabA/YiaL"/>
</dbReference>
<name>R8ARA5_PLESH</name>
<evidence type="ECO:0000313" key="2">
    <source>
        <dbReference type="Proteomes" id="UP000014012"/>
    </source>
</evidence>
<protein>
    <submittedName>
        <fullName evidence="1">Cryptic beta-D-galactosidase subunit beta</fullName>
    </submittedName>
</protein>
<dbReference type="Proteomes" id="UP000014012">
    <property type="component" value="Unassembled WGS sequence"/>
</dbReference>
<dbReference type="GO" id="GO:0005829">
    <property type="term" value="C:cytosol"/>
    <property type="evidence" value="ECO:0007669"/>
    <property type="project" value="TreeGrafter"/>
</dbReference>
<keyword evidence="2" id="KW-1185">Reference proteome</keyword>
<dbReference type="RefSeq" id="WP_010863255.1">
    <property type="nucleotide sequence ID" value="NZ_KB944508.1"/>
</dbReference>
<proteinExistence type="predicted"/>
<dbReference type="HOGENOM" id="CLU_146670_0_0_6"/>
<organism evidence="1 2">
    <name type="scientific">Plesiomonas shigelloides 302-73</name>
    <dbReference type="NCBI Taxonomy" id="1315976"/>
    <lineage>
        <taxon>Bacteria</taxon>
        <taxon>Pseudomonadati</taxon>
        <taxon>Pseudomonadota</taxon>
        <taxon>Gammaproteobacteria</taxon>
        <taxon>Enterobacterales</taxon>
        <taxon>Enterobacteriaceae</taxon>
        <taxon>Plesiomonas</taxon>
    </lineage>
</organism>
<dbReference type="OrthoDB" id="8776070at2"/>
<dbReference type="PANTHER" id="PTHR34986">
    <property type="entry name" value="EVOLVED BETA-GALACTOSIDASE SUBUNIT BETA"/>
    <property type="match status" value="1"/>
</dbReference>
<dbReference type="SUPFAM" id="SSF51197">
    <property type="entry name" value="Clavaminate synthase-like"/>
    <property type="match status" value="1"/>
</dbReference>
<gene>
    <name evidence="1" type="primary">ebgC</name>
    <name evidence="1" type="ORF">PLESHI_08164</name>
</gene>
<dbReference type="Pfam" id="PF04074">
    <property type="entry name" value="DUF386"/>
    <property type="match status" value="1"/>
</dbReference>
<evidence type="ECO:0000313" key="1">
    <source>
        <dbReference type="EMBL" id="EON88875.1"/>
    </source>
</evidence>
<comment type="caution">
    <text evidence="1">The sequence shown here is derived from an EMBL/GenBank/DDBJ whole genome shotgun (WGS) entry which is preliminary data.</text>
</comment>
<accession>R8ARA5</accession>
<dbReference type="InterPro" id="IPR037012">
    <property type="entry name" value="NanQ/TabA/YiaL_sf"/>
</dbReference>
<reference evidence="1 2" key="1">
    <citation type="journal article" date="2013" name="Genome Announc.">
        <title>Genome Sequence of Plesiomonas shigelloides Strain 302-73 (Serotype O1).</title>
        <authorList>
            <person name="Pique N."/>
            <person name="Aquilini E."/>
            <person name="Alioto T."/>
            <person name="Minana-Galbis D."/>
            <person name="Tomas J.M."/>
        </authorList>
    </citation>
    <scope>NUCLEOTIDE SEQUENCE [LARGE SCALE GENOMIC DNA]</scope>
    <source>
        <strain evidence="1 2">302-73</strain>
    </source>
</reference>
<dbReference type="NCBIfam" id="NF007571">
    <property type="entry name" value="PRK10202.1"/>
    <property type="match status" value="1"/>
</dbReference>
<dbReference type="PANTHER" id="PTHR34986:SF4">
    <property type="entry name" value="EVOLVED BETA-GALACTOSIDASE SUBUNIT BETA-RELATED"/>
    <property type="match status" value="1"/>
</dbReference>
<dbReference type="AlphaFoldDB" id="R8ARA5"/>
<dbReference type="PATRIC" id="fig|1315976.3.peg.1613"/>
<dbReference type="Gene3D" id="2.60.120.370">
    <property type="entry name" value="YhcH/YjgK/YiaL"/>
    <property type="match status" value="1"/>
</dbReference>
<dbReference type="EMBL" id="AQQO01000048">
    <property type="protein sequence ID" value="EON88875.1"/>
    <property type="molecule type" value="Genomic_DNA"/>
</dbReference>
<sequence>MIVLESLEQFQQVYRNGRKWNRCVEAINNIGNIQDGVMHSIGDSLVYMVQDGVIPAQRFEGNRRYFDVHYYLAGREQVEFAPKANLTVLEAYRDETDREFLHGQGETRELREGQVAIYDNSCAYRCVSGEQVRKVVLKVTIEDGYFLNK</sequence>